<keyword evidence="2 8" id="KW-1003">Cell membrane</keyword>
<evidence type="ECO:0000256" key="4">
    <source>
        <dbReference type="ARBA" id="ARBA00022692"/>
    </source>
</evidence>
<dbReference type="InterPro" id="IPR003010">
    <property type="entry name" value="C-N_Hydrolase"/>
</dbReference>
<dbReference type="Proteomes" id="UP001500051">
    <property type="component" value="Unassembled WGS sequence"/>
</dbReference>
<comment type="similarity">
    <text evidence="8">Belongs to the CN hydrolase family. Apolipoprotein N-acyltransferase subfamily.</text>
</comment>
<keyword evidence="7 8" id="KW-0012">Acyltransferase</keyword>
<dbReference type="InterPro" id="IPR045378">
    <property type="entry name" value="LNT_N"/>
</dbReference>
<dbReference type="CDD" id="cd07571">
    <property type="entry name" value="ALP_N-acyl_transferase"/>
    <property type="match status" value="1"/>
</dbReference>
<dbReference type="RefSeq" id="WP_344814261.1">
    <property type="nucleotide sequence ID" value="NZ_BAAAYX010000020.1"/>
</dbReference>
<sequence length="564" mass="59685">MSTARADVLDPGPVDIPDRFGWRHNRWLRGLAAVLAGAVTGLAWQPYGLWPLLLIGVPALTLLVRDGDTTRPRRSAFGVGYLYGLGLLGVSISWIHVLGSWVAVLLIAFEALFLGLLGLLLHLTSALRWWPLAAALCWSLIEFLYSRMPFGGFGWVRLAYAAVDTPLAGFLPLIGVAGVSFLVAAVAQTVAYAVQLTLHRTAGLTRRLIPLGVGLLVLVLLGVGVRAVPLSAPPADGSVRVGIVQGNVPGKGIEALGRARSVTNNHLSETVNLMVKARLGLVPMPDFILWPENSTDIDPTLDPTTGRTVQAAATIAGRPILVGAVMEGPGVDERQTAALWWDPVAGILARYNKQNLVPFGEWIPFRTQLLPLVPILAEVGAQSVPGTSPGVLTVPLNGRTIKVGDIICFELAYDSTIYSTLANGAQVLVVQSNNATYGGTGQIEQQFAITRARAMESRREIAVATTNSVSGFIDADGRVVRRTTEFTAASLVVDMPLRSGLTPAVVVAPWLDRGLALGGLLAVVLGLAALAGRARGRTATARVRQDESSWPAGQGSPDPEAAGR</sequence>
<feature type="transmembrane region" description="Helical" evidence="8">
    <location>
        <begin position="101"/>
        <end position="122"/>
    </location>
</feature>
<dbReference type="InterPro" id="IPR004563">
    <property type="entry name" value="Apolipo_AcylTrfase"/>
</dbReference>
<evidence type="ECO:0000256" key="9">
    <source>
        <dbReference type="SAM" id="MobiDB-lite"/>
    </source>
</evidence>
<feature type="region of interest" description="Disordered" evidence="9">
    <location>
        <begin position="540"/>
        <end position="564"/>
    </location>
</feature>
<feature type="transmembrane region" description="Helical" evidence="8">
    <location>
        <begin position="208"/>
        <end position="228"/>
    </location>
</feature>
<dbReference type="PANTHER" id="PTHR38686">
    <property type="entry name" value="APOLIPOPROTEIN N-ACYLTRANSFERASE"/>
    <property type="match status" value="1"/>
</dbReference>
<proteinExistence type="inferred from homology"/>
<evidence type="ECO:0000256" key="8">
    <source>
        <dbReference type="HAMAP-Rule" id="MF_01148"/>
    </source>
</evidence>
<feature type="transmembrane region" description="Helical" evidence="8">
    <location>
        <begin position="514"/>
        <end position="532"/>
    </location>
</feature>
<reference evidence="12" key="1">
    <citation type="journal article" date="2019" name="Int. J. Syst. Evol. Microbiol.">
        <title>The Global Catalogue of Microorganisms (GCM) 10K type strain sequencing project: providing services to taxonomists for standard genome sequencing and annotation.</title>
        <authorList>
            <consortium name="The Broad Institute Genomics Platform"/>
            <consortium name="The Broad Institute Genome Sequencing Center for Infectious Disease"/>
            <person name="Wu L."/>
            <person name="Ma J."/>
        </authorList>
    </citation>
    <scope>NUCLEOTIDE SEQUENCE [LARGE SCALE GENOMIC DNA]</scope>
    <source>
        <strain evidence="12">JCM 16548</strain>
    </source>
</reference>
<keyword evidence="5 8" id="KW-1133">Transmembrane helix</keyword>
<evidence type="ECO:0000256" key="7">
    <source>
        <dbReference type="ARBA" id="ARBA00023315"/>
    </source>
</evidence>
<dbReference type="NCBIfam" id="TIGR00546">
    <property type="entry name" value="lnt"/>
    <property type="match status" value="1"/>
</dbReference>
<dbReference type="EC" id="2.3.1.269" evidence="8"/>
<evidence type="ECO:0000259" key="10">
    <source>
        <dbReference type="PROSITE" id="PS50263"/>
    </source>
</evidence>
<dbReference type="Pfam" id="PF00795">
    <property type="entry name" value="CN_hydrolase"/>
    <property type="match status" value="1"/>
</dbReference>
<evidence type="ECO:0000313" key="12">
    <source>
        <dbReference type="Proteomes" id="UP001500051"/>
    </source>
</evidence>
<feature type="transmembrane region" description="Helical" evidence="8">
    <location>
        <begin position="49"/>
        <end position="64"/>
    </location>
</feature>
<dbReference type="EMBL" id="BAAAYX010000020">
    <property type="protein sequence ID" value="GAA3716571.1"/>
    <property type="molecule type" value="Genomic_DNA"/>
</dbReference>
<comment type="catalytic activity">
    <reaction evidence="8">
        <text>N-terminal S-1,2-diacyl-sn-glyceryl-L-cysteinyl-[lipoprotein] + a glycerophospholipid = N-acyl-S-1,2-diacyl-sn-glyceryl-L-cysteinyl-[lipoprotein] + a 2-acyl-sn-glycero-3-phospholipid + H(+)</text>
        <dbReference type="Rhea" id="RHEA:48228"/>
        <dbReference type="Rhea" id="RHEA-COMP:14681"/>
        <dbReference type="Rhea" id="RHEA-COMP:14684"/>
        <dbReference type="ChEBI" id="CHEBI:15378"/>
        <dbReference type="ChEBI" id="CHEBI:136912"/>
        <dbReference type="ChEBI" id="CHEBI:140656"/>
        <dbReference type="ChEBI" id="CHEBI:140657"/>
        <dbReference type="ChEBI" id="CHEBI:140660"/>
        <dbReference type="EC" id="2.3.1.269"/>
    </reaction>
</comment>
<keyword evidence="6 8" id="KW-0472">Membrane</keyword>
<gene>
    <name evidence="11" type="primary">lnt_1</name>
    <name evidence="8" type="synonym">lnt</name>
    <name evidence="11" type="ORF">GCM10022204_40430</name>
</gene>
<evidence type="ECO:0000256" key="1">
    <source>
        <dbReference type="ARBA" id="ARBA00004651"/>
    </source>
</evidence>
<evidence type="ECO:0000256" key="2">
    <source>
        <dbReference type="ARBA" id="ARBA00022475"/>
    </source>
</evidence>
<organism evidence="11 12">
    <name type="scientific">Microlunatus aurantiacus</name>
    <dbReference type="NCBI Taxonomy" id="446786"/>
    <lineage>
        <taxon>Bacteria</taxon>
        <taxon>Bacillati</taxon>
        <taxon>Actinomycetota</taxon>
        <taxon>Actinomycetes</taxon>
        <taxon>Propionibacteriales</taxon>
        <taxon>Propionibacteriaceae</taxon>
        <taxon>Microlunatus</taxon>
    </lineage>
</organism>
<evidence type="ECO:0000256" key="5">
    <source>
        <dbReference type="ARBA" id="ARBA00022989"/>
    </source>
</evidence>
<keyword evidence="3 8" id="KW-0808">Transferase</keyword>
<protein>
    <recommendedName>
        <fullName evidence="8">Apolipoprotein N-acyltransferase</fullName>
        <shortName evidence="8">ALP N-acyltransferase</shortName>
        <ecNumber evidence="8">2.3.1.269</ecNumber>
    </recommendedName>
</protein>
<feature type="transmembrane region" description="Helical" evidence="8">
    <location>
        <begin position="76"/>
        <end position="95"/>
    </location>
</feature>
<accession>A0ABP7EAM3</accession>
<evidence type="ECO:0000313" key="11">
    <source>
        <dbReference type="EMBL" id="GAA3716571.1"/>
    </source>
</evidence>
<dbReference type="HAMAP" id="MF_01148">
    <property type="entry name" value="Lnt"/>
    <property type="match status" value="1"/>
</dbReference>
<comment type="pathway">
    <text evidence="8">Protein modification; lipoprotein biosynthesis (N-acyl transfer).</text>
</comment>
<evidence type="ECO:0000256" key="3">
    <source>
        <dbReference type="ARBA" id="ARBA00022679"/>
    </source>
</evidence>
<dbReference type="Pfam" id="PF20154">
    <property type="entry name" value="LNT_N"/>
    <property type="match status" value="1"/>
</dbReference>
<dbReference type="Gene3D" id="3.60.110.10">
    <property type="entry name" value="Carbon-nitrogen hydrolase"/>
    <property type="match status" value="1"/>
</dbReference>
<feature type="domain" description="CN hydrolase" evidence="10">
    <location>
        <begin position="239"/>
        <end position="497"/>
    </location>
</feature>
<feature type="transmembrane region" description="Helical" evidence="8">
    <location>
        <begin position="129"/>
        <end position="147"/>
    </location>
</feature>
<comment type="function">
    <text evidence="8">Catalyzes the phospholipid dependent N-acylation of the N-terminal cysteine of apolipoprotein, the last step in lipoprotein maturation.</text>
</comment>
<dbReference type="SUPFAM" id="SSF56317">
    <property type="entry name" value="Carbon-nitrogen hydrolase"/>
    <property type="match status" value="1"/>
</dbReference>
<feature type="transmembrane region" description="Helical" evidence="8">
    <location>
        <begin position="167"/>
        <end position="187"/>
    </location>
</feature>
<keyword evidence="12" id="KW-1185">Reference proteome</keyword>
<keyword evidence="4 8" id="KW-0812">Transmembrane</keyword>
<dbReference type="PROSITE" id="PS50263">
    <property type="entry name" value="CN_HYDROLASE"/>
    <property type="match status" value="1"/>
</dbReference>
<comment type="subcellular location">
    <subcellularLocation>
        <location evidence="1 8">Cell membrane</location>
        <topology evidence="1 8">Multi-pass membrane protein</topology>
    </subcellularLocation>
</comment>
<comment type="caution">
    <text evidence="11">The sequence shown here is derived from an EMBL/GenBank/DDBJ whole genome shotgun (WGS) entry which is preliminary data.</text>
</comment>
<dbReference type="PANTHER" id="PTHR38686:SF1">
    <property type="entry name" value="APOLIPOPROTEIN N-ACYLTRANSFERASE"/>
    <property type="match status" value="1"/>
</dbReference>
<dbReference type="InterPro" id="IPR036526">
    <property type="entry name" value="C-N_Hydrolase_sf"/>
</dbReference>
<name>A0ABP7EAM3_9ACTN</name>
<evidence type="ECO:0000256" key="6">
    <source>
        <dbReference type="ARBA" id="ARBA00023136"/>
    </source>
</evidence>